<dbReference type="PANTHER" id="PTHR11911">
    <property type="entry name" value="INOSINE-5-MONOPHOSPHATE DEHYDROGENASE RELATED"/>
    <property type="match status" value="1"/>
</dbReference>
<dbReference type="GO" id="GO:0046872">
    <property type="term" value="F:metal ion binding"/>
    <property type="evidence" value="ECO:0007669"/>
    <property type="project" value="UniProtKB-KW"/>
</dbReference>
<reference evidence="10 11" key="1">
    <citation type="journal article" date="2015" name="Nature">
        <title>rRNA introns, odd ribosomes, and small enigmatic genomes across a large radiation of phyla.</title>
        <authorList>
            <person name="Brown C.T."/>
            <person name="Hug L.A."/>
            <person name="Thomas B.C."/>
            <person name="Sharon I."/>
            <person name="Castelle C.J."/>
            <person name="Singh A."/>
            <person name="Wilkins M.J."/>
            <person name="Williams K.H."/>
            <person name="Banfield J.F."/>
        </authorList>
    </citation>
    <scope>NUCLEOTIDE SEQUENCE [LARGE SCALE GENOMIC DNA]</scope>
</reference>
<dbReference type="Pfam" id="PF00571">
    <property type="entry name" value="CBS"/>
    <property type="match status" value="2"/>
</dbReference>
<organism evidence="10 11">
    <name type="scientific">Candidatus Gottesmanbacteria bacterium GW2011_GWA1_47_8</name>
    <dbReference type="NCBI Taxonomy" id="1618438"/>
    <lineage>
        <taxon>Bacteria</taxon>
        <taxon>Candidatus Gottesmaniibacteriota</taxon>
    </lineage>
</organism>
<dbReference type="Proteomes" id="UP000034212">
    <property type="component" value="Unassembled WGS sequence"/>
</dbReference>
<keyword evidence="3 8" id="KW-0560">Oxidoreductase</keyword>
<keyword evidence="4 7" id="KW-0129">CBS domain</keyword>
<feature type="binding site" description="in other chain" evidence="6">
    <location>
        <position position="301"/>
    </location>
    <ligand>
        <name>K(+)</name>
        <dbReference type="ChEBI" id="CHEBI:29103"/>
        <note>ligand shared between two tetrameric partners</note>
    </ligand>
</feature>
<dbReference type="SUPFAM" id="SSF51412">
    <property type="entry name" value="Inosine monophosphate dehydrogenase (IMPDH)"/>
    <property type="match status" value="1"/>
</dbReference>
<sequence>MIHTIPLGLTYDDVLLVPQKSRITSRSMVSTRTRLSRHIDLAIPFVSSNVDTVTEAAMAIAMAKLGGIGIIHRFMSIERQVEEITQVKRSEGFVMGKPFTVRPEQTANDITPLLKRHHVSSAIVVDGKSRILGLVTERDMWFLPDGSVKVKTLMTPADKLTTAKVGITLREARDIFRRFKIEKLPLTNDDGTLGGLITSRTVLNEDIYPLATKDEKGRLRVGAAVGVVGDFRERARALVKAGVDVLVVDIAHVHSTHGLAAIKRLRTICQSIDLIAGNIATREAAADLVRLDCDAVKVGIGPGGICITRIVAGVGVPQFTAIRECAPVAHKGNVPLIADGGTNYPGDMAKALAAGASSVMITGWLAGTEESPGRIILRKGQKYKVHRGAASFTAVASRKLSAVSGQVRKELAEAEVEKELDEYVAEGVESFVPYKGPAKDVVFQLVGAVRSGMSYCNAMTIDEFWKRAQFIQMTQAGLRESTQHNIEEM</sequence>
<dbReference type="FunFam" id="3.20.20.70:FF:000424">
    <property type="entry name" value="Inosine-5'-monophosphate dehydrogenase 2"/>
    <property type="match status" value="1"/>
</dbReference>
<dbReference type="GO" id="GO:0003938">
    <property type="term" value="F:IMP dehydrogenase activity"/>
    <property type="evidence" value="ECO:0007669"/>
    <property type="project" value="InterPro"/>
</dbReference>
<dbReference type="GO" id="GO:0006183">
    <property type="term" value="P:GTP biosynthetic process"/>
    <property type="evidence" value="ECO:0007669"/>
    <property type="project" value="TreeGrafter"/>
</dbReference>
<accession>A0A0G1THB3</accession>
<keyword evidence="5" id="KW-0520">NAD</keyword>
<dbReference type="SUPFAM" id="SSF54631">
    <property type="entry name" value="CBS-domain pair"/>
    <property type="match status" value="1"/>
</dbReference>
<comment type="caution">
    <text evidence="10">The sequence shown here is derived from an EMBL/GenBank/DDBJ whole genome shotgun (WGS) entry which is preliminary data.</text>
</comment>
<feature type="binding site" evidence="5">
    <location>
        <begin position="249"/>
        <end position="251"/>
    </location>
    <ligand>
        <name>NAD(+)</name>
        <dbReference type="ChEBI" id="CHEBI:57540"/>
    </ligand>
</feature>
<dbReference type="AlphaFoldDB" id="A0A0G1THB3"/>
<dbReference type="InterPro" id="IPR046342">
    <property type="entry name" value="CBS_dom_sf"/>
</dbReference>
<dbReference type="SMART" id="SM00116">
    <property type="entry name" value="CBS"/>
    <property type="match status" value="2"/>
</dbReference>
<keyword evidence="6" id="KW-0630">Potassium</keyword>
<evidence type="ECO:0000256" key="1">
    <source>
        <dbReference type="ARBA" id="ARBA00005502"/>
    </source>
</evidence>
<evidence type="ECO:0000256" key="7">
    <source>
        <dbReference type="PROSITE-ProRule" id="PRU00703"/>
    </source>
</evidence>
<evidence type="ECO:0000313" key="10">
    <source>
        <dbReference type="EMBL" id="KKU81164.1"/>
    </source>
</evidence>
<name>A0A0G1THB3_9BACT</name>
<evidence type="ECO:0000313" key="11">
    <source>
        <dbReference type="Proteomes" id="UP000034212"/>
    </source>
</evidence>
<dbReference type="InterPro" id="IPR005990">
    <property type="entry name" value="IMP_DH"/>
</dbReference>
<evidence type="ECO:0000256" key="5">
    <source>
        <dbReference type="PIRSR" id="PIRSR000130-3"/>
    </source>
</evidence>
<feature type="binding site" description="in other chain" evidence="6">
    <location>
        <position position="303"/>
    </location>
    <ligand>
        <name>K(+)</name>
        <dbReference type="ChEBI" id="CHEBI:29103"/>
        <note>ligand shared between two tetrameric partners</note>
    </ligand>
</feature>
<proteinExistence type="inferred from homology"/>
<dbReference type="InterPro" id="IPR000644">
    <property type="entry name" value="CBS_dom"/>
</dbReference>
<comment type="similarity">
    <text evidence="1 8">Belongs to the IMPDH/GMPR family.</text>
</comment>
<evidence type="ECO:0000256" key="2">
    <source>
        <dbReference type="ARBA" id="ARBA00022723"/>
    </source>
</evidence>
<dbReference type="PIRSF" id="PIRSF000130">
    <property type="entry name" value="IMPDH"/>
    <property type="match status" value="1"/>
</dbReference>
<dbReference type="CDD" id="cd04601">
    <property type="entry name" value="CBS_pair_IMPDH"/>
    <property type="match status" value="1"/>
</dbReference>
<dbReference type="InterPro" id="IPR013785">
    <property type="entry name" value="Aldolase_TIM"/>
</dbReference>
<keyword evidence="2" id="KW-0479">Metal-binding</keyword>
<evidence type="ECO:0000256" key="6">
    <source>
        <dbReference type="PIRSR" id="PIRSR000130-4"/>
    </source>
</evidence>
<evidence type="ECO:0000256" key="4">
    <source>
        <dbReference type="ARBA" id="ARBA00023122"/>
    </source>
</evidence>
<dbReference type="PANTHER" id="PTHR11911:SF111">
    <property type="entry name" value="INOSINE-5'-MONOPHOSPHATE DEHYDROGENASE"/>
    <property type="match status" value="1"/>
</dbReference>
<dbReference type="EMBL" id="LCOQ01000001">
    <property type="protein sequence ID" value="KKU81164.1"/>
    <property type="molecule type" value="Genomic_DNA"/>
</dbReference>
<dbReference type="SMART" id="SM01240">
    <property type="entry name" value="IMPDH"/>
    <property type="match status" value="1"/>
</dbReference>
<feature type="binding site" evidence="5">
    <location>
        <begin position="299"/>
        <end position="301"/>
    </location>
    <ligand>
        <name>NAD(+)</name>
        <dbReference type="ChEBI" id="CHEBI:57540"/>
    </ligand>
</feature>
<evidence type="ECO:0000256" key="3">
    <source>
        <dbReference type="ARBA" id="ARBA00023002"/>
    </source>
</evidence>
<feature type="domain" description="CBS" evidence="9">
    <location>
        <begin position="154"/>
        <end position="212"/>
    </location>
</feature>
<dbReference type="Gene3D" id="3.20.20.70">
    <property type="entry name" value="Aldolase class I"/>
    <property type="match status" value="1"/>
</dbReference>
<dbReference type="PROSITE" id="PS51371">
    <property type="entry name" value="CBS"/>
    <property type="match status" value="2"/>
</dbReference>
<feature type="binding site" description="in other chain" evidence="6">
    <location>
        <position position="306"/>
    </location>
    <ligand>
        <name>K(+)</name>
        <dbReference type="ChEBI" id="CHEBI:29103"/>
        <note>ligand shared between two tetrameric partners</note>
    </ligand>
</feature>
<gene>
    <name evidence="10" type="ORF">UY08_C0001G0009</name>
</gene>
<dbReference type="PATRIC" id="fig|1618438.3.peg.10"/>
<dbReference type="InterPro" id="IPR001093">
    <property type="entry name" value="IMP_DH_GMPRt"/>
</dbReference>
<protein>
    <submittedName>
        <fullName evidence="10">Inosine-5'-monophosphate dehydrogenase</fullName>
    </submittedName>
</protein>
<evidence type="ECO:0000259" key="9">
    <source>
        <dbReference type="PROSITE" id="PS51371"/>
    </source>
</evidence>
<dbReference type="CDD" id="cd00381">
    <property type="entry name" value="IMPDH"/>
    <property type="match status" value="1"/>
</dbReference>
<feature type="domain" description="CBS" evidence="9">
    <location>
        <begin position="94"/>
        <end position="150"/>
    </location>
</feature>
<dbReference type="Pfam" id="PF00478">
    <property type="entry name" value="IMPDH"/>
    <property type="match status" value="1"/>
</dbReference>
<dbReference type="NCBIfam" id="TIGR01302">
    <property type="entry name" value="IMP_dehydrog"/>
    <property type="match status" value="1"/>
</dbReference>
<evidence type="ECO:0000256" key="8">
    <source>
        <dbReference type="RuleBase" id="RU003927"/>
    </source>
</evidence>